<accession>A0A9W9UXZ5</accession>
<dbReference type="EMBL" id="JAPZBR010000002">
    <property type="protein sequence ID" value="KAJ5361587.1"/>
    <property type="molecule type" value="Genomic_DNA"/>
</dbReference>
<dbReference type="Proteomes" id="UP001148299">
    <property type="component" value="Unassembled WGS sequence"/>
</dbReference>
<gene>
    <name evidence="2" type="ORF">N7541_002431</name>
</gene>
<evidence type="ECO:0000259" key="1">
    <source>
        <dbReference type="PROSITE" id="PS50011"/>
    </source>
</evidence>
<dbReference type="GO" id="GO:0004672">
    <property type="term" value="F:protein kinase activity"/>
    <property type="evidence" value="ECO:0007669"/>
    <property type="project" value="InterPro"/>
</dbReference>
<reference evidence="2" key="1">
    <citation type="submission" date="2022-12" db="EMBL/GenBank/DDBJ databases">
        <authorList>
            <person name="Petersen C."/>
        </authorList>
    </citation>
    <scope>NUCLEOTIDE SEQUENCE</scope>
    <source>
        <strain evidence="2">IBT 35675</strain>
    </source>
</reference>
<organism evidence="2 3">
    <name type="scientific">Penicillium brevicompactum</name>
    <dbReference type="NCBI Taxonomy" id="5074"/>
    <lineage>
        <taxon>Eukaryota</taxon>
        <taxon>Fungi</taxon>
        <taxon>Dikarya</taxon>
        <taxon>Ascomycota</taxon>
        <taxon>Pezizomycotina</taxon>
        <taxon>Eurotiomycetes</taxon>
        <taxon>Eurotiomycetidae</taxon>
        <taxon>Eurotiales</taxon>
        <taxon>Aspergillaceae</taxon>
        <taxon>Penicillium</taxon>
    </lineage>
</organism>
<dbReference type="AlphaFoldDB" id="A0A9W9UXZ5"/>
<keyword evidence="3" id="KW-1185">Reference proteome</keyword>
<sequence length="496" mass="55705">MSGLDIALALPGVIDLCLKYGRVIVTAYRDFKGANEEIEERRVAVETAWAKTAEQLAFLSRVWERLDEDYRALQGRILRNFEKKLRDAVIRLSELDNLASKSGSPKAVKYALLKKKSLDRAIQDLQTSQKEFDMTWYLVLLIADRFVDDALVRREGTEKLSIARHVRDALKPESSQKISIFLPEGKLRSATRVDIPYSTSQTLVIPGIAGTAILDSADCSSRSDASIFAKNVRHLATRLRQVDANGFHLLKCFGVVRVTDPCTERLLSYDFIFNFPERCSQPRSLRSHLLSRSIQSLGDRVRLAKELAISINYIHVLDFVHKNIRPETVLIFESGGSELGPLYLLGFRAFRLADNKTQRLGNSVWSEDLYQHPDRQGSKPGADYVMQHYIFSLGVCLLELGLWESLVDSKGQEGSLLASSGPLVGSLKGHYTRLANERLPSRMGEKYTAVVVNCLSCLDSTNEDFGDGREFKDDDGILIGVKYIEKILLLLSEITV</sequence>
<dbReference type="SUPFAM" id="SSF56112">
    <property type="entry name" value="Protein kinase-like (PK-like)"/>
    <property type="match status" value="1"/>
</dbReference>
<comment type="caution">
    <text evidence="2">The sequence shown here is derived from an EMBL/GenBank/DDBJ whole genome shotgun (WGS) entry which is preliminary data.</text>
</comment>
<dbReference type="InterPro" id="IPR011009">
    <property type="entry name" value="Kinase-like_dom_sf"/>
</dbReference>
<evidence type="ECO:0000313" key="2">
    <source>
        <dbReference type="EMBL" id="KAJ5361587.1"/>
    </source>
</evidence>
<dbReference type="PROSITE" id="PS50011">
    <property type="entry name" value="PROTEIN_KINASE_DOM"/>
    <property type="match status" value="1"/>
</dbReference>
<dbReference type="InterPro" id="IPR000719">
    <property type="entry name" value="Prot_kinase_dom"/>
</dbReference>
<dbReference type="PANTHER" id="PTHR37542:SF1">
    <property type="entry name" value="PRION-INHIBITION AND PROPAGATION HELO DOMAIN-CONTAINING PROTEIN"/>
    <property type="match status" value="1"/>
</dbReference>
<protein>
    <recommendedName>
        <fullName evidence="1">Protein kinase domain-containing protein</fullName>
    </recommendedName>
</protein>
<reference evidence="2" key="2">
    <citation type="journal article" date="2023" name="IMA Fungus">
        <title>Comparative genomic study of the Penicillium genus elucidates a diverse pangenome and 15 lateral gene transfer events.</title>
        <authorList>
            <person name="Petersen C."/>
            <person name="Sorensen T."/>
            <person name="Nielsen M.R."/>
            <person name="Sondergaard T.E."/>
            <person name="Sorensen J.L."/>
            <person name="Fitzpatrick D.A."/>
            <person name="Frisvad J.C."/>
            <person name="Nielsen K.L."/>
        </authorList>
    </citation>
    <scope>NUCLEOTIDE SEQUENCE</scope>
    <source>
        <strain evidence="2">IBT 35675</strain>
    </source>
</reference>
<feature type="domain" description="Protein kinase" evidence="1">
    <location>
        <begin position="176"/>
        <end position="496"/>
    </location>
</feature>
<evidence type="ECO:0000313" key="3">
    <source>
        <dbReference type="Proteomes" id="UP001148299"/>
    </source>
</evidence>
<name>A0A9W9UXZ5_PENBR</name>
<proteinExistence type="predicted"/>
<dbReference type="Gene3D" id="1.10.510.10">
    <property type="entry name" value="Transferase(Phosphotransferase) domain 1"/>
    <property type="match status" value="1"/>
</dbReference>
<dbReference type="GO" id="GO:0005524">
    <property type="term" value="F:ATP binding"/>
    <property type="evidence" value="ECO:0007669"/>
    <property type="project" value="InterPro"/>
</dbReference>
<dbReference type="PANTHER" id="PTHR37542">
    <property type="entry name" value="HELO DOMAIN-CONTAINING PROTEIN-RELATED"/>
    <property type="match status" value="1"/>
</dbReference>